<dbReference type="AlphaFoldDB" id="A0A838L4P2"/>
<dbReference type="InterPro" id="IPR010126">
    <property type="entry name" value="Esterase_phb"/>
</dbReference>
<dbReference type="Gene3D" id="3.40.50.1820">
    <property type="entry name" value="alpha/beta hydrolase"/>
    <property type="match status" value="1"/>
</dbReference>
<reference evidence="3 4" key="1">
    <citation type="submission" date="2020-07" db="EMBL/GenBank/DDBJ databases">
        <authorList>
            <person name="Sun Q."/>
        </authorList>
    </citation>
    <scope>NUCLEOTIDE SEQUENCE [LARGE SCALE GENOMIC DNA]</scope>
    <source>
        <strain evidence="3 4">CGMCC 1.13654</strain>
    </source>
</reference>
<evidence type="ECO:0000313" key="4">
    <source>
        <dbReference type="Proteomes" id="UP000570166"/>
    </source>
</evidence>
<dbReference type="NCBIfam" id="TIGR01840">
    <property type="entry name" value="esterase_phb"/>
    <property type="match status" value="1"/>
</dbReference>
<proteinExistence type="predicted"/>
<organism evidence="3 4">
    <name type="scientific">Sphingomonas chungangi</name>
    <dbReference type="NCBI Taxonomy" id="2683589"/>
    <lineage>
        <taxon>Bacteria</taxon>
        <taxon>Pseudomonadati</taxon>
        <taxon>Pseudomonadota</taxon>
        <taxon>Alphaproteobacteria</taxon>
        <taxon>Sphingomonadales</taxon>
        <taxon>Sphingomonadaceae</taxon>
        <taxon>Sphingomonas</taxon>
    </lineage>
</organism>
<dbReference type="GO" id="GO:0016787">
    <property type="term" value="F:hydrolase activity"/>
    <property type="evidence" value="ECO:0007669"/>
    <property type="project" value="UniProtKB-KW"/>
</dbReference>
<keyword evidence="4" id="KW-1185">Reference proteome</keyword>
<dbReference type="InterPro" id="IPR050955">
    <property type="entry name" value="Plant_Biomass_Hydrol_Est"/>
</dbReference>
<protein>
    <submittedName>
        <fullName evidence="3">PHB depolymerase family esterase</fullName>
    </submittedName>
</protein>
<gene>
    <name evidence="3" type="ORF">HZF05_09545</name>
</gene>
<dbReference type="EMBL" id="JACEIB010000006">
    <property type="protein sequence ID" value="MBA2934341.1"/>
    <property type="molecule type" value="Genomic_DNA"/>
</dbReference>
<dbReference type="InterPro" id="IPR029058">
    <property type="entry name" value="AB_hydrolase_fold"/>
</dbReference>
<dbReference type="Pfam" id="PF10503">
    <property type="entry name" value="Esterase_PHB"/>
    <property type="match status" value="1"/>
</dbReference>
<dbReference type="Proteomes" id="UP000570166">
    <property type="component" value="Unassembled WGS sequence"/>
</dbReference>
<keyword evidence="1" id="KW-0732">Signal</keyword>
<accession>A0A838L4P2</accession>
<evidence type="ECO:0000313" key="3">
    <source>
        <dbReference type="EMBL" id="MBA2934341.1"/>
    </source>
</evidence>
<evidence type="ECO:0000256" key="2">
    <source>
        <dbReference type="ARBA" id="ARBA00022801"/>
    </source>
</evidence>
<sequence>MRRMSDTIARLAAAASSSPWGPANGPSRLEDFTDFGTNPGALRAHVHVPAQLQPGASLVVVLHGCTQTAAGYDQASGWSDLADQQGFALLYPEQSRANNANGCFNWFEPADAARNRGEALSIRQMITSAVERLSLDPTRIFITGLSAGGAMAATMLAAYPEIFAGGAIIAGLPHGAANGMVQAFDRMRGHGLPTPARLQELLLAASDHRGPWPRIAVWHGSADRTVSADNATAIVAQWRSVHGLTDKPTAVDLVGQVPRRMWQGPDGRVLVEEYIVPGMAHGTPLKTSGTDAYGSSAPFMLDVGISSTLHIAAFWGLAEAAAERGAPAAAPARGEHVPARVEPRRLHGQRVAPDGARAPAGVGKVIEDALRAAGLMK</sequence>
<evidence type="ECO:0000256" key="1">
    <source>
        <dbReference type="ARBA" id="ARBA00022729"/>
    </source>
</evidence>
<dbReference type="SUPFAM" id="SSF53474">
    <property type="entry name" value="alpha/beta-Hydrolases"/>
    <property type="match status" value="2"/>
</dbReference>
<dbReference type="PANTHER" id="PTHR43037:SF1">
    <property type="entry name" value="BLL1128 PROTEIN"/>
    <property type="match status" value="1"/>
</dbReference>
<keyword evidence="2" id="KW-0378">Hydrolase</keyword>
<dbReference type="GO" id="GO:0005576">
    <property type="term" value="C:extracellular region"/>
    <property type="evidence" value="ECO:0007669"/>
    <property type="project" value="InterPro"/>
</dbReference>
<comment type="caution">
    <text evidence="3">The sequence shown here is derived from an EMBL/GenBank/DDBJ whole genome shotgun (WGS) entry which is preliminary data.</text>
</comment>
<name>A0A838L4P2_9SPHN</name>
<dbReference type="PANTHER" id="PTHR43037">
    <property type="entry name" value="UNNAMED PRODUCT-RELATED"/>
    <property type="match status" value="1"/>
</dbReference>